<evidence type="ECO:0000256" key="3">
    <source>
        <dbReference type="ARBA" id="ARBA00010871"/>
    </source>
</evidence>
<comment type="cofactor">
    <cofactor evidence="2">
        <name>Mg(2+)</name>
        <dbReference type="ChEBI" id="CHEBI:18420"/>
    </cofactor>
</comment>
<evidence type="ECO:0000256" key="11">
    <source>
        <dbReference type="ARBA" id="ARBA00023211"/>
    </source>
</evidence>
<dbReference type="Pfam" id="PF01820">
    <property type="entry name" value="Dala_Dala_lig_N"/>
    <property type="match status" value="1"/>
</dbReference>
<evidence type="ECO:0000256" key="9">
    <source>
        <dbReference type="ARBA" id="ARBA00022960"/>
    </source>
</evidence>
<proteinExistence type="inferred from homology"/>
<keyword evidence="12 13" id="KW-0961">Cell wall biogenesis/degradation</keyword>
<dbReference type="PROSITE" id="PS00844">
    <property type="entry name" value="DALA_DALA_LIGASE_2"/>
    <property type="match status" value="1"/>
</dbReference>
<dbReference type="Gene3D" id="3.30.1490.20">
    <property type="entry name" value="ATP-grasp fold, A domain"/>
    <property type="match status" value="1"/>
</dbReference>
<keyword evidence="6 14" id="KW-0547">Nucleotide-binding</keyword>
<comment type="catalytic activity">
    <reaction evidence="13">
        <text>2 D-alanine + ATP = D-alanyl-D-alanine + ADP + phosphate + H(+)</text>
        <dbReference type="Rhea" id="RHEA:11224"/>
        <dbReference type="ChEBI" id="CHEBI:15378"/>
        <dbReference type="ChEBI" id="CHEBI:30616"/>
        <dbReference type="ChEBI" id="CHEBI:43474"/>
        <dbReference type="ChEBI" id="CHEBI:57416"/>
        <dbReference type="ChEBI" id="CHEBI:57822"/>
        <dbReference type="ChEBI" id="CHEBI:456216"/>
        <dbReference type="EC" id="6.3.2.4"/>
    </reaction>
</comment>
<dbReference type="Gene3D" id="3.30.470.20">
    <property type="entry name" value="ATP-grasp fold, B domain"/>
    <property type="match status" value="1"/>
</dbReference>
<keyword evidence="13" id="KW-0963">Cytoplasm</keyword>
<dbReference type="Gene3D" id="3.40.50.20">
    <property type="match status" value="1"/>
</dbReference>
<dbReference type="SUPFAM" id="SSF56059">
    <property type="entry name" value="Glutathione synthetase ATP-binding domain-like"/>
    <property type="match status" value="1"/>
</dbReference>
<evidence type="ECO:0000256" key="5">
    <source>
        <dbReference type="ARBA" id="ARBA00022723"/>
    </source>
</evidence>
<dbReference type="EMBL" id="BAABIG010000041">
    <property type="protein sequence ID" value="GAA4806918.1"/>
    <property type="molecule type" value="Genomic_DNA"/>
</dbReference>
<organism evidence="16 17">
    <name type="scientific">Streptomyces ziwulingensis</name>
    <dbReference type="NCBI Taxonomy" id="1045501"/>
    <lineage>
        <taxon>Bacteria</taxon>
        <taxon>Bacillati</taxon>
        <taxon>Actinomycetota</taxon>
        <taxon>Actinomycetes</taxon>
        <taxon>Kitasatosporales</taxon>
        <taxon>Streptomycetaceae</taxon>
        <taxon>Streptomyces</taxon>
    </lineage>
</organism>
<comment type="pathway">
    <text evidence="13">Cell wall biogenesis; peptidoglycan biosynthesis.</text>
</comment>
<keyword evidence="8" id="KW-0460">Magnesium</keyword>
<dbReference type="InterPro" id="IPR000291">
    <property type="entry name" value="D-Ala_lig_Van_CS"/>
</dbReference>
<accession>A0ABP9CF37</accession>
<dbReference type="PIRSF" id="PIRSF039102">
    <property type="entry name" value="Ddl/VanB"/>
    <property type="match status" value="1"/>
</dbReference>
<evidence type="ECO:0000259" key="15">
    <source>
        <dbReference type="PROSITE" id="PS50975"/>
    </source>
</evidence>
<keyword evidence="4 13" id="KW-0436">Ligase</keyword>
<evidence type="ECO:0000256" key="14">
    <source>
        <dbReference type="PROSITE-ProRule" id="PRU00409"/>
    </source>
</evidence>
<keyword evidence="7 14" id="KW-0067">ATP-binding</keyword>
<dbReference type="EC" id="6.3.2.4" evidence="13"/>
<dbReference type="InterPro" id="IPR011761">
    <property type="entry name" value="ATP-grasp"/>
</dbReference>
<dbReference type="Pfam" id="PF07478">
    <property type="entry name" value="Dala_Dala_lig_C"/>
    <property type="match status" value="1"/>
</dbReference>
<dbReference type="InterPro" id="IPR005905">
    <property type="entry name" value="D_ala_D_ala"/>
</dbReference>
<dbReference type="PROSITE" id="PS00843">
    <property type="entry name" value="DALA_DALA_LIGASE_1"/>
    <property type="match status" value="1"/>
</dbReference>
<dbReference type="PANTHER" id="PTHR23132:SF25">
    <property type="entry name" value="D-ALANINE--D-ALANINE LIGASE A"/>
    <property type="match status" value="1"/>
</dbReference>
<dbReference type="InterPro" id="IPR011095">
    <property type="entry name" value="Dala_Dala_lig_C"/>
</dbReference>
<keyword evidence="17" id="KW-1185">Reference proteome</keyword>
<dbReference type="NCBIfam" id="NF002528">
    <property type="entry name" value="PRK01966.1-4"/>
    <property type="match status" value="1"/>
</dbReference>
<dbReference type="InterPro" id="IPR011127">
    <property type="entry name" value="Dala_Dala_lig_N"/>
</dbReference>
<keyword evidence="11" id="KW-0464">Manganese</keyword>
<dbReference type="PANTHER" id="PTHR23132">
    <property type="entry name" value="D-ALANINE--D-ALANINE LIGASE"/>
    <property type="match status" value="1"/>
</dbReference>
<comment type="caution">
    <text evidence="16">The sequence shown here is derived from an EMBL/GenBank/DDBJ whole genome shotgun (WGS) entry which is preliminary data.</text>
</comment>
<name>A0ABP9CF37_9ACTN</name>
<dbReference type="NCBIfam" id="TIGR01205">
    <property type="entry name" value="D_ala_D_alaTIGR"/>
    <property type="match status" value="1"/>
</dbReference>
<keyword evidence="5" id="KW-0479">Metal-binding</keyword>
<evidence type="ECO:0000256" key="10">
    <source>
        <dbReference type="ARBA" id="ARBA00022984"/>
    </source>
</evidence>
<comment type="similarity">
    <text evidence="3 13">Belongs to the D-alanine--D-alanine ligase family.</text>
</comment>
<dbReference type="PROSITE" id="PS50975">
    <property type="entry name" value="ATP_GRASP"/>
    <property type="match status" value="1"/>
</dbReference>
<gene>
    <name evidence="13" type="primary">ddl</name>
    <name evidence="16" type="ORF">GCM10023220_41280</name>
</gene>
<evidence type="ECO:0000256" key="4">
    <source>
        <dbReference type="ARBA" id="ARBA00022598"/>
    </source>
</evidence>
<comment type="cofactor">
    <cofactor evidence="1">
        <name>Mn(2+)</name>
        <dbReference type="ChEBI" id="CHEBI:29035"/>
    </cofactor>
</comment>
<comment type="function">
    <text evidence="13">Cell wall formation.</text>
</comment>
<evidence type="ECO:0000313" key="17">
    <source>
        <dbReference type="Proteomes" id="UP001501265"/>
    </source>
</evidence>
<evidence type="ECO:0000256" key="8">
    <source>
        <dbReference type="ARBA" id="ARBA00022842"/>
    </source>
</evidence>
<protein>
    <recommendedName>
        <fullName evidence="13">D-alanine--D-alanine ligase</fullName>
        <ecNumber evidence="13">6.3.2.4</ecNumber>
    </recommendedName>
    <alternativeName>
        <fullName evidence="13">D-Ala-D-Ala ligase</fullName>
    </alternativeName>
    <alternativeName>
        <fullName evidence="13">D-alanylalanine synthetase</fullName>
    </alternativeName>
</protein>
<keyword evidence="10 13" id="KW-0573">Peptidoglycan synthesis</keyword>
<evidence type="ECO:0000256" key="7">
    <source>
        <dbReference type="ARBA" id="ARBA00022840"/>
    </source>
</evidence>
<evidence type="ECO:0000256" key="2">
    <source>
        <dbReference type="ARBA" id="ARBA00001946"/>
    </source>
</evidence>
<dbReference type="InterPro" id="IPR013815">
    <property type="entry name" value="ATP_grasp_subdomain_1"/>
</dbReference>
<comment type="subcellular location">
    <subcellularLocation>
        <location evidence="13">Cytoplasm</location>
    </subcellularLocation>
</comment>
<dbReference type="Proteomes" id="UP001501265">
    <property type="component" value="Unassembled WGS sequence"/>
</dbReference>
<dbReference type="HAMAP" id="MF_00047">
    <property type="entry name" value="Dala_Dala_lig"/>
    <property type="match status" value="1"/>
</dbReference>
<feature type="domain" description="ATP-grasp" evidence="15">
    <location>
        <begin position="165"/>
        <end position="375"/>
    </location>
</feature>
<evidence type="ECO:0000256" key="6">
    <source>
        <dbReference type="ARBA" id="ARBA00022741"/>
    </source>
</evidence>
<dbReference type="GO" id="GO:0016874">
    <property type="term" value="F:ligase activity"/>
    <property type="evidence" value="ECO:0007669"/>
    <property type="project" value="UniProtKB-KW"/>
</dbReference>
<dbReference type="InterPro" id="IPR016185">
    <property type="entry name" value="PreATP-grasp_dom_sf"/>
</dbReference>
<sequence>MSTENLSQSPEQPPRKPRVAVVFGGRSSEHGISVVTAGAVLAAIDRTKYDVLPIGITSDGRWALTADDPDRMAITDRRTPNVAQLAESAEGTVVLPVDPANREVVYSEPGSVPKALGEVDVVFPVLHGPYGEDGTLQGLLELSGVPYVGSGVLASAVGQDKEYMKRVFTSFGLKVGPYVVIRPREWERDEPGARKKIVDFAGEHGWPLFVKPARAGSSIGITKVDGLAGLDEAITEARRHDPKFLVEAALTGREIECGVLEFEDGPRASVPAEIPPPSAHAYYDFEAKYIDSTPGMVPAPLTEEETAEVRRLAVEAFDAASCEGLVRADFFLTEDGEFVINEINTLPGFTPISMYPQMWQATGVSYPELVDTLVQAALRRPTGLR</sequence>
<reference evidence="17" key="1">
    <citation type="journal article" date="2019" name="Int. J. Syst. Evol. Microbiol.">
        <title>The Global Catalogue of Microorganisms (GCM) 10K type strain sequencing project: providing services to taxonomists for standard genome sequencing and annotation.</title>
        <authorList>
            <consortium name="The Broad Institute Genomics Platform"/>
            <consortium name="The Broad Institute Genome Sequencing Center for Infectious Disease"/>
            <person name="Wu L."/>
            <person name="Ma J."/>
        </authorList>
    </citation>
    <scope>NUCLEOTIDE SEQUENCE [LARGE SCALE GENOMIC DNA]</scope>
    <source>
        <strain evidence="17">JCM 18081</strain>
    </source>
</reference>
<dbReference type="RefSeq" id="WP_345621366.1">
    <property type="nucleotide sequence ID" value="NZ_BAABIG010000041.1"/>
</dbReference>
<evidence type="ECO:0000256" key="1">
    <source>
        <dbReference type="ARBA" id="ARBA00001936"/>
    </source>
</evidence>
<dbReference type="SUPFAM" id="SSF52440">
    <property type="entry name" value="PreATP-grasp domain"/>
    <property type="match status" value="1"/>
</dbReference>
<evidence type="ECO:0000256" key="12">
    <source>
        <dbReference type="ARBA" id="ARBA00023316"/>
    </source>
</evidence>
<evidence type="ECO:0000313" key="16">
    <source>
        <dbReference type="EMBL" id="GAA4806918.1"/>
    </source>
</evidence>
<evidence type="ECO:0000256" key="13">
    <source>
        <dbReference type="HAMAP-Rule" id="MF_00047"/>
    </source>
</evidence>
<keyword evidence="9 13" id="KW-0133">Cell shape</keyword>